<reference evidence="2 3" key="1">
    <citation type="submission" date="2015-09" db="EMBL/GenBank/DDBJ databases">
        <title>Draft genome sequence of Kouleothrix aurantiaca JCM 19913.</title>
        <authorList>
            <person name="Hemp J."/>
        </authorList>
    </citation>
    <scope>NUCLEOTIDE SEQUENCE [LARGE SCALE GENOMIC DNA]</scope>
    <source>
        <strain evidence="2 3">COM-B</strain>
    </source>
</reference>
<dbReference type="Proteomes" id="UP000050509">
    <property type="component" value="Unassembled WGS sequence"/>
</dbReference>
<sequence>MITETHDVAATLVQGLEDAWNAADGEQFGSAFADDAEFVTIRGELHRTRQAIAAGHQQIFSTIYQGSTVHYEILDSREIAAGVIVAHIAGTLTAPAGPLAGTHHALATIVAVQSEENWRIAAFHNTLQR</sequence>
<dbReference type="Pfam" id="PF14534">
    <property type="entry name" value="DUF4440"/>
    <property type="match status" value="1"/>
</dbReference>
<proteinExistence type="predicted"/>
<dbReference type="NCBIfam" id="TIGR02246">
    <property type="entry name" value="SgcJ/EcaC family oxidoreductase"/>
    <property type="match status" value="1"/>
</dbReference>
<evidence type="ECO:0000313" key="2">
    <source>
        <dbReference type="EMBL" id="KPV52319.1"/>
    </source>
</evidence>
<protein>
    <recommendedName>
        <fullName evidence="1">DUF4440 domain-containing protein</fullName>
    </recommendedName>
</protein>
<dbReference type="AlphaFoldDB" id="A0A0P9HCR6"/>
<evidence type="ECO:0000313" key="3">
    <source>
        <dbReference type="Proteomes" id="UP000050509"/>
    </source>
</evidence>
<dbReference type="Gene3D" id="3.10.450.50">
    <property type="match status" value="1"/>
</dbReference>
<dbReference type="InterPro" id="IPR032710">
    <property type="entry name" value="NTF2-like_dom_sf"/>
</dbReference>
<accession>A0A0P9HCR6</accession>
<name>A0A0P9HCR6_9CHLR</name>
<keyword evidence="3" id="KW-1185">Reference proteome</keyword>
<dbReference type="SUPFAM" id="SSF54427">
    <property type="entry name" value="NTF2-like"/>
    <property type="match status" value="1"/>
</dbReference>
<organism evidence="2 3">
    <name type="scientific">Kouleothrix aurantiaca</name>
    <dbReference type="NCBI Taxonomy" id="186479"/>
    <lineage>
        <taxon>Bacteria</taxon>
        <taxon>Bacillati</taxon>
        <taxon>Chloroflexota</taxon>
        <taxon>Chloroflexia</taxon>
        <taxon>Chloroflexales</taxon>
        <taxon>Roseiflexineae</taxon>
        <taxon>Roseiflexaceae</taxon>
        <taxon>Kouleothrix</taxon>
    </lineage>
</organism>
<feature type="domain" description="DUF4440" evidence="1">
    <location>
        <begin position="12"/>
        <end position="120"/>
    </location>
</feature>
<comment type="caution">
    <text evidence="2">The sequence shown here is derived from an EMBL/GenBank/DDBJ whole genome shotgun (WGS) entry which is preliminary data.</text>
</comment>
<gene>
    <name evidence="2" type="ORF">SE17_16225</name>
</gene>
<dbReference type="EMBL" id="LJCR01000585">
    <property type="protein sequence ID" value="KPV52319.1"/>
    <property type="molecule type" value="Genomic_DNA"/>
</dbReference>
<evidence type="ECO:0000259" key="1">
    <source>
        <dbReference type="Pfam" id="PF14534"/>
    </source>
</evidence>
<dbReference type="InterPro" id="IPR011944">
    <property type="entry name" value="Steroid_delta5-4_isomerase"/>
</dbReference>
<dbReference type="InterPro" id="IPR027843">
    <property type="entry name" value="DUF4440"/>
</dbReference>